<dbReference type="AlphaFoldDB" id="A0A059B2D3"/>
<reference evidence="2" key="1">
    <citation type="submission" date="2013-07" db="EMBL/GenBank/DDBJ databases">
        <title>The genome of Eucalyptus grandis.</title>
        <authorList>
            <person name="Schmutz J."/>
            <person name="Hayes R."/>
            <person name="Myburg A."/>
            <person name="Tuskan G."/>
            <person name="Grattapaglia D."/>
            <person name="Rokhsar D.S."/>
        </authorList>
    </citation>
    <scope>NUCLEOTIDE SEQUENCE</scope>
    <source>
        <tissue evidence="2">Leaf extractions</tissue>
    </source>
</reference>
<proteinExistence type="predicted"/>
<keyword evidence="1" id="KW-1133">Transmembrane helix</keyword>
<protein>
    <submittedName>
        <fullName evidence="2">Uncharacterized protein</fullName>
    </submittedName>
</protein>
<name>A0A059B2D3_EUCGR</name>
<sequence length="106" mass="12201">MCVCDTSYSARIETHGSVRAAFSIPYLDFLFFYVTFTALLLTIPFFSLLPPGRSPQPCSFLSWQSLNLLPPFEHSTCQGPTPNQNQNQIRCQIRPPRIKTYRKRDN</sequence>
<evidence type="ECO:0000313" key="2">
    <source>
        <dbReference type="EMBL" id="KCW59820.1"/>
    </source>
</evidence>
<gene>
    <name evidence="2" type="ORF">EUGRSUZ_H02565</name>
</gene>
<dbReference type="EMBL" id="KK198760">
    <property type="protein sequence ID" value="KCW59820.1"/>
    <property type="molecule type" value="Genomic_DNA"/>
</dbReference>
<dbReference type="InParanoid" id="A0A059B2D3"/>
<evidence type="ECO:0000256" key="1">
    <source>
        <dbReference type="SAM" id="Phobius"/>
    </source>
</evidence>
<organism evidence="2">
    <name type="scientific">Eucalyptus grandis</name>
    <name type="common">Flooded gum</name>
    <dbReference type="NCBI Taxonomy" id="71139"/>
    <lineage>
        <taxon>Eukaryota</taxon>
        <taxon>Viridiplantae</taxon>
        <taxon>Streptophyta</taxon>
        <taxon>Embryophyta</taxon>
        <taxon>Tracheophyta</taxon>
        <taxon>Spermatophyta</taxon>
        <taxon>Magnoliopsida</taxon>
        <taxon>eudicotyledons</taxon>
        <taxon>Gunneridae</taxon>
        <taxon>Pentapetalae</taxon>
        <taxon>rosids</taxon>
        <taxon>malvids</taxon>
        <taxon>Myrtales</taxon>
        <taxon>Myrtaceae</taxon>
        <taxon>Myrtoideae</taxon>
        <taxon>Eucalypteae</taxon>
        <taxon>Eucalyptus</taxon>
    </lineage>
</organism>
<keyword evidence="1" id="KW-0812">Transmembrane</keyword>
<dbReference type="Gramene" id="KCW59820">
    <property type="protein sequence ID" value="KCW59820"/>
    <property type="gene ID" value="EUGRSUZ_H02565"/>
</dbReference>
<accession>A0A059B2D3</accession>
<feature type="transmembrane region" description="Helical" evidence="1">
    <location>
        <begin position="30"/>
        <end position="49"/>
    </location>
</feature>
<keyword evidence="1" id="KW-0472">Membrane</keyword>